<proteinExistence type="predicted"/>
<evidence type="ECO:0000256" key="2">
    <source>
        <dbReference type="ARBA" id="ARBA00022692"/>
    </source>
</evidence>
<evidence type="ECO:0000256" key="3">
    <source>
        <dbReference type="ARBA" id="ARBA00022989"/>
    </source>
</evidence>
<dbReference type="EMBL" id="CAJZBQ010000047">
    <property type="protein sequence ID" value="CAG9329125.1"/>
    <property type="molecule type" value="Genomic_DNA"/>
</dbReference>
<feature type="domain" description="Fatty acid hydroxylase" evidence="6">
    <location>
        <begin position="150"/>
        <end position="284"/>
    </location>
</feature>
<feature type="transmembrane region" description="Helical" evidence="5">
    <location>
        <begin position="52"/>
        <end position="79"/>
    </location>
</feature>
<evidence type="ECO:0000256" key="1">
    <source>
        <dbReference type="ARBA" id="ARBA00004370"/>
    </source>
</evidence>
<comment type="caution">
    <text evidence="7">The sequence shown here is derived from an EMBL/GenBank/DDBJ whole genome shotgun (WGS) entry which is preliminary data.</text>
</comment>
<dbReference type="GO" id="GO:0016020">
    <property type="term" value="C:membrane"/>
    <property type="evidence" value="ECO:0007669"/>
    <property type="project" value="UniProtKB-SubCell"/>
</dbReference>
<keyword evidence="8" id="KW-1185">Reference proteome</keyword>
<dbReference type="GO" id="GO:0016491">
    <property type="term" value="F:oxidoreductase activity"/>
    <property type="evidence" value="ECO:0007669"/>
    <property type="project" value="InterPro"/>
</dbReference>
<gene>
    <name evidence="7" type="ORF">BSTOLATCC_MIC47955</name>
</gene>
<evidence type="ECO:0000259" key="6">
    <source>
        <dbReference type="Pfam" id="PF04116"/>
    </source>
</evidence>
<evidence type="ECO:0000256" key="5">
    <source>
        <dbReference type="SAM" id="Phobius"/>
    </source>
</evidence>
<accession>A0AAU9JU98</accession>
<organism evidence="7 8">
    <name type="scientific">Blepharisma stoltei</name>
    <dbReference type="NCBI Taxonomy" id="1481888"/>
    <lineage>
        <taxon>Eukaryota</taxon>
        <taxon>Sar</taxon>
        <taxon>Alveolata</taxon>
        <taxon>Ciliophora</taxon>
        <taxon>Postciliodesmatophora</taxon>
        <taxon>Heterotrichea</taxon>
        <taxon>Heterotrichida</taxon>
        <taxon>Blepharismidae</taxon>
        <taxon>Blepharisma</taxon>
    </lineage>
</organism>
<feature type="transmembrane region" description="Helical" evidence="5">
    <location>
        <begin position="193"/>
        <end position="214"/>
    </location>
</feature>
<reference evidence="7" key="1">
    <citation type="submission" date="2021-09" db="EMBL/GenBank/DDBJ databases">
        <authorList>
            <consortium name="AG Swart"/>
            <person name="Singh M."/>
            <person name="Singh A."/>
            <person name="Seah K."/>
            <person name="Emmerich C."/>
        </authorList>
    </citation>
    <scope>NUCLEOTIDE SEQUENCE</scope>
    <source>
        <strain evidence="7">ATCC30299</strain>
    </source>
</reference>
<keyword evidence="3 5" id="KW-1133">Transmembrane helix</keyword>
<protein>
    <recommendedName>
        <fullName evidence="6">Fatty acid hydroxylase domain-containing protein</fullName>
    </recommendedName>
</protein>
<dbReference type="InterPro" id="IPR006694">
    <property type="entry name" value="Fatty_acid_hydroxylase"/>
</dbReference>
<feature type="transmembrane region" description="Helical" evidence="5">
    <location>
        <begin position="107"/>
        <end position="126"/>
    </location>
</feature>
<dbReference type="GO" id="GO:0005506">
    <property type="term" value="F:iron ion binding"/>
    <property type="evidence" value="ECO:0007669"/>
    <property type="project" value="InterPro"/>
</dbReference>
<dbReference type="PANTHER" id="PTHR11863">
    <property type="entry name" value="STEROL DESATURASE"/>
    <property type="match status" value="1"/>
</dbReference>
<dbReference type="AlphaFoldDB" id="A0AAU9JU98"/>
<keyword evidence="4 5" id="KW-0472">Membrane</keyword>
<comment type="subcellular location">
    <subcellularLocation>
        <location evidence="1">Membrane</location>
    </subcellularLocation>
</comment>
<dbReference type="Proteomes" id="UP001162131">
    <property type="component" value="Unassembled WGS sequence"/>
</dbReference>
<sequence>MKEMLDYEKERWKEKGPYWVFGIALFMFYPLVLPELIKPLYEFLLSHFDECITFVLLIQIVHHVSYALHCAILIVIALLKNPSLEKFRVNPSSWPWEVDMPLIKRNAVTLFVNFFLINPIVAYVGYKTDLFSTRFETVYPSFTEVLWQILFCMVTEDIWSYTFHALNHYGPLYRNIHKKHHQYNITIGISAEYAHPIEFIMVNIAALSTGVIILRKRMHYISFLSYMSYRIGDTVDQHGGYEFPISPFSILPFATTAHFHDYHHSANIGNYGSQFAILDAMFNTSPGFYNHMKKRNKKYVKRAPQGSHTE</sequence>
<feature type="transmembrane region" description="Helical" evidence="5">
    <location>
        <begin position="16"/>
        <end position="32"/>
    </location>
</feature>
<dbReference type="InterPro" id="IPR050307">
    <property type="entry name" value="Sterol_Desaturase_Related"/>
</dbReference>
<dbReference type="GO" id="GO:0008610">
    <property type="term" value="P:lipid biosynthetic process"/>
    <property type="evidence" value="ECO:0007669"/>
    <property type="project" value="InterPro"/>
</dbReference>
<evidence type="ECO:0000313" key="8">
    <source>
        <dbReference type="Proteomes" id="UP001162131"/>
    </source>
</evidence>
<evidence type="ECO:0000256" key="4">
    <source>
        <dbReference type="ARBA" id="ARBA00023136"/>
    </source>
</evidence>
<evidence type="ECO:0000313" key="7">
    <source>
        <dbReference type="EMBL" id="CAG9329125.1"/>
    </source>
</evidence>
<name>A0AAU9JU98_9CILI</name>
<dbReference type="Pfam" id="PF04116">
    <property type="entry name" value="FA_hydroxylase"/>
    <property type="match status" value="1"/>
</dbReference>
<keyword evidence="2 5" id="KW-0812">Transmembrane</keyword>